<comment type="subcellular location">
    <subcellularLocation>
        <location evidence="2">Membrane</location>
        <topology evidence="2">Single-pass membrane protein</topology>
    </subcellularLocation>
</comment>
<evidence type="ECO:0000256" key="2">
    <source>
        <dbReference type="ARBA" id="ARBA00004167"/>
    </source>
</evidence>
<protein>
    <recommendedName>
        <fullName evidence="4">RING-type E3 ubiquitin transferase</fullName>
        <ecNumber evidence="4">2.3.2.27</ecNumber>
    </recommendedName>
</protein>
<evidence type="ECO:0000259" key="15">
    <source>
        <dbReference type="PROSITE" id="PS50089"/>
    </source>
</evidence>
<evidence type="ECO:0000256" key="5">
    <source>
        <dbReference type="ARBA" id="ARBA00022679"/>
    </source>
</evidence>
<gene>
    <name evidence="17" type="primary">LOC121218443</name>
</gene>
<keyword evidence="11" id="KW-1133">Transmembrane helix</keyword>
<dbReference type="RefSeq" id="XP_040951566.1">
    <property type="nucleotide sequence ID" value="XM_041095632.1"/>
</dbReference>
<dbReference type="InterPro" id="IPR001841">
    <property type="entry name" value="Znf_RING"/>
</dbReference>
<evidence type="ECO:0000256" key="14">
    <source>
        <dbReference type="PROSITE-ProRule" id="PRU00175"/>
    </source>
</evidence>
<feature type="domain" description="RING-type" evidence="15">
    <location>
        <begin position="86"/>
        <end position="128"/>
    </location>
</feature>
<reference evidence="16" key="1">
    <citation type="journal article" date="2020" name="Nat. Genet.">
        <title>Genomic diversifications of five Gossypium allopolyploid species and their impact on cotton improvement.</title>
        <authorList>
            <person name="Chen Z.J."/>
            <person name="Sreedasyam A."/>
            <person name="Ando A."/>
            <person name="Song Q."/>
            <person name="De Santiago L.M."/>
            <person name="Hulse-Kemp A.M."/>
            <person name="Ding M."/>
            <person name="Ye W."/>
            <person name="Kirkbride R.C."/>
            <person name="Jenkins J."/>
            <person name="Plott C."/>
            <person name="Lovell J."/>
            <person name="Lin Y.M."/>
            <person name="Vaughn R."/>
            <person name="Liu B."/>
            <person name="Simpson S."/>
            <person name="Scheffler B.E."/>
            <person name="Wen L."/>
            <person name="Saski C.A."/>
            <person name="Grover C.E."/>
            <person name="Hu G."/>
            <person name="Conover J.L."/>
            <person name="Carlson J.W."/>
            <person name="Shu S."/>
            <person name="Boston L.B."/>
            <person name="Williams M."/>
            <person name="Peterson D.G."/>
            <person name="McGee K."/>
            <person name="Jones D.C."/>
            <person name="Wendel J.F."/>
            <person name="Stelly D.M."/>
            <person name="Grimwood J."/>
            <person name="Schmutz J."/>
        </authorList>
    </citation>
    <scope>NUCLEOTIDE SEQUENCE [LARGE SCALE GENOMIC DNA]</scope>
    <source>
        <strain evidence="16">cv. TM-1</strain>
    </source>
</reference>
<dbReference type="PANTHER" id="PTHR46913:SF1">
    <property type="entry name" value="RING-H2 FINGER PROTEIN ATL16"/>
    <property type="match status" value="1"/>
</dbReference>
<keyword evidence="9" id="KW-0833">Ubl conjugation pathway</keyword>
<proteinExistence type="inferred from homology"/>
<keyword evidence="10" id="KW-0862">Zinc</keyword>
<evidence type="ECO:0000313" key="17">
    <source>
        <dbReference type="RefSeq" id="XP_040951566.1"/>
    </source>
</evidence>
<dbReference type="SUPFAM" id="SSF57850">
    <property type="entry name" value="RING/U-box"/>
    <property type="match status" value="1"/>
</dbReference>
<evidence type="ECO:0000256" key="11">
    <source>
        <dbReference type="ARBA" id="ARBA00022989"/>
    </source>
</evidence>
<keyword evidence="6" id="KW-0812">Transmembrane</keyword>
<accession>A0ABM3A9P9</accession>
<evidence type="ECO:0000313" key="16">
    <source>
        <dbReference type="Proteomes" id="UP000818029"/>
    </source>
</evidence>
<dbReference type="PANTHER" id="PTHR46913">
    <property type="entry name" value="RING-H2 FINGER PROTEIN ATL16"/>
    <property type="match status" value="1"/>
</dbReference>
<name>A0ABM3A9P9_GOSHI</name>
<dbReference type="GeneID" id="121218443"/>
<keyword evidence="8 14" id="KW-0863">Zinc-finger</keyword>
<dbReference type="Gene3D" id="3.30.40.10">
    <property type="entry name" value="Zinc/RING finger domain, C3HC4 (zinc finger)"/>
    <property type="match status" value="1"/>
</dbReference>
<keyword evidence="16" id="KW-1185">Reference proteome</keyword>
<organism evidence="16 17">
    <name type="scientific">Gossypium hirsutum</name>
    <name type="common">Upland cotton</name>
    <name type="synonym">Gossypium mexicanum</name>
    <dbReference type="NCBI Taxonomy" id="3635"/>
    <lineage>
        <taxon>Eukaryota</taxon>
        <taxon>Viridiplantae</taxon>
        <taxon>Streptophyta</taxon>
        <taxon>Embryophyta</taxon>
        <taxon>Tracheophyta</taxon>
        <taxon>Spermatophyta</taxon>
        <taxon>Magnoliopsida</taxon>
        <taxon>eudicotyledons</taxon>
        <taxon>Gunneridae</taxon>
        <taxon>Pentapetalae</taxon>
        <taxon>rosids</taxon>
        <taxon>malvids</taxon>
        <taxon>Malvales</taxon>
        <taxon>Malvaceae</taxon>
        <taxon>Malvoideae</taxon>
        <taxon>Gossypium</taxon>
    </lineage>
</organism>
<evidence type="ECO:0000256" key="3">
    <source>
        <dbReference type="ARBA" id="ARBA00004906"/>
    </source>
</evidence>
<dbReference type="PROSITE" id="PS50089">
    <property type="entry name" value="ZF_RING_2"/>
    <property type="match status" value="1"/>
</dbReference>
<sequence length="171" mass="19616">MWESRRPVLFILLCFHNDAPFFFGNRRRRYLHRRRAQHLLSISAAMTPPPSAAAASEGLDLSVNKTIPTLIYSDIAKASDFIPLTCAVCLSEFENDEKARVLPNCSHAFHVDCIDMWFYTHSNCPLCRAPVQSLVKEDIAARVWIMRARTNPIKTTHSSWLPNSLHYWAFP</sequence>
<reference evidence="17" key="2">
    <citation type="submission" date="2025-08" db="UniProtKB">
        <authorList>
            <consortium name="RefSeq"/>
        </authorList>
    </citation>
    <scope>IDENTIFICATION</scope>
</reference>
<keyword evidence="12" id="KW-0472">Membrane</keyword>
<keyword evidence="5" id="KW-0808">Transferase</keyword>
<evidence type="ECO:0000256" key="8">
    <source>
        <dbReference type="ARBA" id="ARBA00022771"/>
    </source>
</evidence>
<dbReference type="Proteomes" id="UP000818029">
    <property type="component" value="Chromosome D06"/>
</dbReference>
<dbReference type="InterPro" id="IPR044600">
    <property type="entry name" value="ATL1/ATL16-like"/>
</dbReference>
<comment type="catalytic activity">
    <reaction evidence="1">
        <text>S-ubiquitinyl-[E2 ubiquitin-conjugating enzyme]-L-cysteine + [acceptor protein]-L-lysine = [E2 ubiquitin-conjugating enzyme]-L-cysteine + N(6)-ubiquitinyl-[acceptor protein]-L-lysine.</text>
        <dbReference type="EC" id="2.3.2.27"/>
    </reaction>
</comment>
<evidence type="ECO:0000256" key="9">
    <source>
        <dbReference type="ARBA" id="ARBA00022786"/>
    </source>
</evidence>
<comment type="pathway">
    <text evidence="3">Protein modification; protein ubiquitination.</text>
</comment>
<evidence type="ECO:0000256" key="12">
    <source>
        <dbReference type="ARBA" id="ARBA00023136"/>
    </source>
</evidence>
<dbReference type="EC" id="2.3.2.27" evidence="4"/>
<evidence type="ECO:0000256" key="10">
    <source>
        <dbReference type="ARBA" id="ARBA00022833"/>
    </source>
</evidence>
<evidence type="ECO:0000256" key="7">
    <source>
        <dbReference type="ARBA" id="ARBA00022723"/>
    </source>
</evidence>
<evidence type="ECO:0000256" key="1">
    <source>
        <dbReference type="ARBA" id="ARBA00000900"/>
    </source>
</evidence>
<comment type="similarity">
    <text evidence="13">Belongs to the RING-type zinc finger family. ATL subfamily.</text>
</comment>
<evidence type="ECO:0000256" key="6">
    <source>
        <dbReference type="ARBA" id="ARBA00022692"/>
    </source>
</evidence>
<dbReference type="Pfam" id="PF13639">
    <property type="entry name" value="zf-RING_2"/>
    <property type="match status" value="1"/>
</dbReference>
<dbReference type="CDD" id="cd16461">
    <property type="entry name" value="RING-H2_EL5-like"/>
    <property type="match status" value="1"/>
</dbReference>
<evidence type="ECO:0000256" key="4">
    <source>
        <dbReference type="ARBA" id="ARBA00012483"/>
    </source>
</evidence>
<dbReference type="SMART" id="SM00184">
    <property type="entry name" value="RING"/>
    <property type="match status" value="1"/>
</dbReference>
<keyword evidence="7" id="KW-0479">Metal-binding</keyword>
<dbReference type="InterPro" id="IPR013083">
    <property type="entry name" value="Znf_RING/FYVE/PHD"/>
</dbReference>
<evidence type="ECO:0000256" key="13">
    <source>
        <dbReference type="ARBA" id="ARBA00024209"/>
    </source>
</evidence>